<keyword evidence="2" id="KW-0472">Membrane</keyword>
<dbReference type="AlphaFoldDB" id="A0A9P6LFW8"/>
<accession>A0A9P6LFW8</accession>
<sequence>MSTDQRAVSPMSSLAVDHRESLPDRPQPSPRSSLNRPRDGEVGGTRSERVPSPDISSHGAGEYSSVPTDEKPADDVQPRNSNLGFATILADVTSIIFPVGVVVFTVLVFRLNGSEVGDNLRDWRSAINVFATLFPILYASVVGRLMFEFARWRLESGATLGFLEQLMGSRTVGSTVTTIFALRSLNILAIGLLLIWSISPIGAQAILRMLETQTQPIVEPTNITYFNNRALPESIFFRLPPSTSDDGNSHALFASLATLYTILISTPKDIKSETMDLWGNVKIPVLDSDSAEWKDIPDNSTDIQYYSLTGIPIRSTGAGNTTLSLESSHIHVDCPTANRFIYSPSAAQKWKDIKANVTGTGGLLSPTENGTWIGLDSNSTSSRDIPAQWSIAMNRWADDLWYPLWTEPNRSLDIFANETNIEAGPTELLLRINLPANTFQRTPNQIEITCSIKQQYVESNVSCSSTGSQRDCKVIAQRPSQKAHAPEDITQLSFFQEFIWVARELPIATGRPLSGMTDPSLFYLKDPTFESFSNGSSVGIQDIDERDVGPRFGQLLNTYVSLSQLSGSITNAGKNDAVALASNITTHEALSTTSTQIYVVSQLWIGLCFFSTCVLVIAGILGVVITHLTYGPETLGYVSTMIRHSKFVEIPRKTDWLDGSDLTNKLKGARLRFGYTRQDDAADPVLAVGHEQKTDRIKDFVVRK</sequence>
<feature type="transmembrane region" description="Helical" evidence="2">
    <location>
        <begin position="187"/>
        <end position="207"/>
    </location>
</feature>
<reference evidence="3" key="2">
    <citation type="submission" date="2020-11" db="EMBL/GenBank/DDBJ databases">
        <title>Whole genome sequencing of Colletotrichum sp.</title>
        <authorList>
            <person name="Li H."/>
        </authorList>
    </citation>
    <scope>NUCLEOTIDE SEQUENCE</scope>
    <source>
        <strain evidence="3">CkLH20</strain>
    </source>
</reference>
<feature type="transmembrane region" description="Helical" evidence="2">
    <location>
        <begin position="129"/>
        <end position="147"/>
    </location>
</feature>
<protein>
    <submittedName>
        <fullName evidence="3">Uncharacterized protein</fullName>
    </submittedName>
</protein>
<evidence type="ECO:0000313" key="3">
    <source>
        <dbReference type="EMBL" id="KAF9871020.1"/>
    </source>
</evidence>
<feature type="compositionally biased region" description="Basic and acidic residues" evidence="1">
    <location>
        <begin position="68"/>
        <end position="77"/>
    </location>
</feature>
<feature type="compositionally biased region" description="Polar residues" evidence="1">
    <location>
        <begin position="1"/>
        <end position="12"/>
    </location>
</feature>
<comment type="caution">
    <text evidence="3">The sequence shown here is derived from an EMBL/GenBank/DDBJ whole genome shotgun (WGS) entry which is preliminary data.</text>
</comment>
<dbReference type="EMBL" id="JAATWM020000048">
    <property type="protein sequence ID" value="KAF9871020.1"/>
    <property type="molecule type" value="Genomic_DNA"/>
</dbReference>
<evidence type="ECO:0000256" key="2">
    <source>
        <dbReference type="SAM" id="Phobius"/>
    </source>
</evidence>
<gene>
    <name evidence="3" type="ORF">CkaCkLH20_11437</name>
</gene>
<keyword evidence="4" id="KW-1185">Reference proteome</keyword>
<reference evidence="3" key="1">
    <citation type="submission" date="2020-03" db="EMBL/GenBank/DDBJ databases">
        <authorList>
            <person name="He L."/>
        </authorList>
    </citation>
    <scope>NUCLEOTIDE SEQUENCE</scope>
    <source>
        <strain evidence="3">CkLH20</strain>
    </source>
</reference>
<name>A0A9P6LFW8_9PEZI</name>
<organism evidence="3 4">
    <name type="scientific">Colletotrichum karsti</name>
    <dbReference type="NCBI Taxonomy" id="1095194"/>
    <lineage>
        <taxon>Eukaryota</taxon>
        <taxon>Fungi</taxon>
        <taxon>Dikarya</taxon>
        <taxon>Ascomycota</taxon>
        <taxon>Pezizomycotina</taxon>
        <taxon>Sordariomycetes</taxon>
        <taxon>Hypocreomycetidae</taxon>
        <taxon>Glomerellales</taxon>
        <taxon>Glomerellaceae</taxon>
        <taxon>Colletotrichum</taxon>
        <taxon>Colletotrichum boninense species complex</taxon>
    </lineage>
</organism>
<proteinExistence type="predicted"/>
<feature type="transmembrane region" description="Helical" evidence="2">
    <location>
        <begin position="603"/>
        <end position="625"/>
    </location>
</feature>
<dbReference type="GeneID" id="62167225"/>
<keyword evidence="2" id="KW-0812">Transmembrane</keyword>
<evidence type="ECO:0000313" key="4">
    <source>
        <dbReference type="Proteomes" id="UP000781932"/>
    </source>
</evidence>
<dbReference type="OrthoDB" id="3692311at2759"/>
<keyword evidence="2" id="KW-1133">Transmembrane helix</keyword>
<feature type="transmembrane region" description="Helical" evidence="2">
    <location>
        <begin position="88"/>
        <end position="109"/>
    </location>
</feature>
<dbReference type="RefSeq" id="XP_038740481.1">
    <property type="nucleotide sequence ID" value="XM_038894151.1"/>
</dbReference>
<feature type="compositionally biased region" description="Basic and acidic residues" evidence="1">
    <location>
        <begin position="36"/>
        <end position="51"/>
    </location>
</feature>
<dbReference type="Proteomes" id="UP000781932">
    <property type="component" value="Unassembled WGS sequence"/>
</dbReference>
<evidence type="ECO:0000256" key="1">
    <source>
        <dbReference type="SAM" id="MobiDB-lite"/>
    </source>
</evidence>
<feature type="region of interest" description="Disordered" evidence="1">
    <location>
        <begin position="1"/>
        <end position="78"/>
    </location>
</feature>